<keyword evidence="1" id="KW-1133">Transmembrane helix</keyword>
<feature type="transmembrane region" description="Helical" evidence="1">
    <location>
        <begin position="20"/>
        <end position="42"/>
    </location>
</feature>
<dbReference type="GO" id="GO:0005783">
    <property type="term" value="C:endoplasmic reticulum"/>
    <property type="evidence" value="ECO:0007669"/>
    <property type="project" value="TreeGrafter"/>
</dbReference>
<accession>A0A7J6X9R8</accession>
<dbReference type="Proteomes" id="UP000554482">
    <property type="component" value="Unassembled WGS sequence"/>
</dbReference>
<keyword evidence="4" id="KW-1185">Reference proteome</keyword>
<sequence length="84" mass="9324">MISSSKIKSVDFYRKIPRDLTEASLSGAGLSIVAALSMMFLFGMELNEYLTVSTSTSVVVDKSSDGEFLRIELNIRYIHMLPSN</sequence>
<evidence type="ECO:0000313" key="3">
    <source>
        <dbReference type="EMBL" id="KAF5205727.1"/>
    </source>
</evidence>
<dbReference type="InterPro" id="IPR039542">
    <property type="entry name" value="Erv_N"/>
</dbReference>
<proteinExistence type="predicted"/>
<dbReference type="PANTHER" id="PTHR10984:SF37">
    <property type="entry name" value="PROTEIN DISULFIDE-ISOMERASE 5-3"/>
    <property type="match status" value="1"/>
</dbReference>
<evidence type="ECO:0000259" key="2">
    <source>
        <dbReference type="Pfam" id="PF13850"/>
    </source>
</evidence>
<dbReference type="GO" id="GO:0030134">
    <property type="term" value="C:COPII-coated ER to Golgi transport vesicle"/>
    <property type="evidence" value="ECO:0007669"/>
    <property type="project" value="TreeGrafter"/>
</dbReference>
<dbReference type="AlphaFoldDB" id="A0A7J6X9R8"/>
<dbReference type="OrthoDB" id="1602938at2759"/>
<evidence type="ECO:0000313" key="4">
    <source>
        <dbReference type="Proteomes" id="UP000554482"/>
    </source>
</evidence>
<dbReference type="Pfam" id="PF13850">
    <property type="entry name" value="ERGIC_N"/>
    <property type="match status" value="1"/>
</dbReference>
<dbReference type="InterPro" id="IPR045888">
    <property type="entry name" value="Erv"/>
</dbReference>
<dbReference type="EMBL" id="JABWDY010003714">
    <property type="protein sequence ID" value="KAF5205727.1"/>
    <property type="molecule type" value="Genomic_DNA"/>
</dbReference>
<dbReference type="GO" id="GO:0016853">
    <property type="term" value="F:isomerase activity"/>
    <property type="evidence" value="ECO:0007669"/>
    <property type="project" value="UniProtKB-KW"/>
</dbReference>
<feature type="domain" description="Endoplasmic reticulum vesicle transporter N-terminal" evidence="2">
    <location>
        <begin position="7"/>
        <end position="80"/>
    </location>
</feature>
<dbReference type="PANTHER" id="PTHR10984">
    <property type="entry name" value="ENDOPLASMIC RETICULUM-GOLGI INTERMEDIATE COMPARTMENT PROTEIN"/>
    <property type="match status" value="1"/>
</dbReference>
<gene>
    <name evidence="3" type="ORF">FRX31_004686</name>
</gene>
<keyword evidence="1" id="KW-0472">Membrane</keyword>
<keyword evidence="3" id="KW-0413">Isomerase</keyword>
<keyword evidence="1" id="KW-0812">Transmembrane</keyword>
<reference evidence="3 4" key="1">
    <citation type="submission" date="2020-06" db="EMBL/GenBank/DDBJ databases">
        <title>Transcriptomic and genomic resources for Thalictrum thalictroides and T. hernandezii: Facilitating candidate gene discovery in an emerging model plant lineage.</title>
        <authorList>
            <person name="Arias T."/>
            <person name="Riano-Pachon D.M."/>
            <person name="Di Stilio V.S."/>
        </authorList>
    </citation>
    <scope>NUCLEOTIDE SEQUENCE [LARGE SCALE GENOMIC DNA]</scope>
    <source>
        <strain evidence="4">cv. WT478/WT964</strain>
        <tissue evidence="3">Leaves</tissue>
    </source>
</reference>
<comment type="caution">
    <text evidence="3">The sequence shown here is derived from an EMBL/GenBank/DDBJ whole genome shotgun (WGS) entry which is preliminary data.</text>
</comment>
<protein>
    <submittedName>
        <fullName evidence="3">Disulfide-isomerase 5-4</fullName>
    </submittedName>
</protein>
<name>A0A7J6X9R8_THATH</name>
<organism evidence="3 4">
    <name type="scientific">Thalictrum thalictroides</name>
    <name type="common">Rue-anemone</name>
    <name type="synonym">Anemone thalictroides</name>
    <dbReference type="NCBI Taxonomy" id="46969"/>
    <lineage>
        <taxon>Eukaryota</taxon>
        <taxon>Viridiplantae</taxon>
        <taxon>Streptophyta</taxon>
        <taxon>Embryophyta</taxon>
        <taxon>Tracheophyta</taxon>
        <taxon>Spermatophyta</taxon>
        <taxon>Magnoliopsida</taxon>
        <taxon>Ranunculales</taxon>
        <taxon>Ranunculaceae</taxon>
        <taxon>Thalictroideae</taxon>
        <taxon>Thalictrum</taxon>
    </lineage>
</organism>
<evidence type="ECO:0000256" key="1">
    <source>
        <dbReference type="SAM" id="Phobius"/>
    </source>
</evidence>